<dbReference type="PANTHER" id="PTHR43668:SF4">
    <property type="entry name" value="ALLANTOINASE"/>
    <property type="match status" value="1"/>
</dbReference>
<dbReference type="InterPro" id="IPR011059">
    <property type="entry name" value="Metal-dep_hydrolase_composite"/>
</dbReference>
<dbReference type="AlphaFoldDB" id="A0AAE3P1V8"/>
<evidence type="ECO:0000259" key="7">
    <source>
        <dbReference type="Pfam" id="PF01979"/>
    </source>
</evidence>
<dbReference type="NCBIfam" id="TIGR03178">
    <property type="entry name" value="allantoinase"/>
    <property type="match status" value="1"/>
</dbReference>
<comment type="subunit">
    <text evidence="3">Homotetramer.</text>
</comment>
<proteinExistence type="inferred from homology"/>
<dbReference type="EC" id="3.5.2.5" evidence="8"/>
<dbReference type="Proteomes" id="UP001221302">
    <property type="component" value="Unassembled WGS sequence"/>
</dbReference>
<dbReference type="GO" id="GO:0004038">
    <property type="term" value="F:allantoinase activity"/>
    <property type="evidence" value="ECO:0007669"/>
    <property type="project" value="UniProtKB-EC"/>
</dbReference>
<dbReference type="InterPro" id="IPR032466">
    <property type="entry name" value="Metal_Hydrolase"/>
</dbReference>
<dbReference type="GO" id="GO:0000256">
    <property type="term" value="P:allantoin catabolic process"/>
    <property type="evidence" value="ECO:0007669"/>
    <property type="project" value="InterPro"/>
</dbReference>
<keyword evidence="9" id="KW-1185">Reference proteome</keyword>
<evidence type="ECO:0000256" key="6">
    <source>
        <dbReference type="ARBA" id="ARBA00022833"/>
    </source>
</evidence>
<dbReference type="SUPFAM" id="SSF51556">
    <property type="entry name" value="Metallo-dependent hydrolases"/>
    <property type="match status" value="1"/>
</dbReference>
<reference evidence="8" key="1">
    <citation type="submission" date="2023-03" db="EMBL/GenBank/DDBJ databases">
        <title>Stygiobacter electus gen. nov., sp. nov., facultatively anaerobic thermotolerant bacterium of the class Ignavibacteria from a well of Yessentuki mineral water deposit.</title>
        <authorList>
            <person name="Podosokorskaya O.A."/>
            <person name="Elcheninov A.G."/>
            <person name="Petrova N.F."/>
            <person name="Zavarzina D.G."/>
            <person name="Kublanov I.V."/>
            <person name="Merkel A.Y."/>
        </authorList>
    </citation>
    <scope>NUCLEOTIDE SEQUENCE</scope>
    <source>
        <strain evidence="8">09-Me</strain>
    </source>
</reference>
<dbReference type="InterPro" id="IPR017593">
    <property type="entry name" value="Allantoinase"/>
</dbReference>
<evidence type="ECO:0000256" key="2">
    <source>
        <dbReference type="ARBA" id="ARBA00008829"/>
    </source>
</evidence>
<comment type="similarity">
    <text evidence="2">Belongs to the metallo-dependent hydrolases superfamily. Hydantoinase/dihydropyrimidinase family.</text>
</comment>
<comment type="cofactor">
    <cofactor evidence="1">
        <name>Zn(2+)</name>
        <dbReference type="ChEBI" id="CHEBI:29105"/>
    </cofactor>
</comment>
<dbReference type="InterPro" id="IPR006680">
    <property type="entry name" value="Amidohydro-rel"/>
</dbReference>
<dbReference type="GO" id="GO:0008270">
    <property type="term" value="F:zinc ion binding"/>
    <property type="evidence" value="ECO:0007669"/>
    <property type="project" value="InterPro"/>
</dbReference>
<dbReference type="Gene3D" id="3.20.20.140">
    <property type="entry name" value="Metal-dependent hydrolases"/>
    <property type="match status" value="1"/>
</dbReference>
<evidence type="ECO:0000256" key="5">
    <source>
        <dbReference type="ARBA" id="ARBA00022801"/>
    </source>
</evidence>
<feature type="domain" description="Amidohydrolase-related" evidence="7">
    <location>
        <begin position="82"/>
        <end position="467"/>
    </location>
</feature>
<keyword evidence="6" id="KW-0862">Zinc</keyword>
<dbReference type="GO" id="GO:0006145">
    <property type="term" value="P:purine nucleobase catabolic process"/>
    <property type="evidence" value="ECO:0007669"/>
    <property type="project" value="TreeGrafter"/>
</dbReference>
<dbReference type="GO" id="GO:0050897">
    <property type="term" value="F:cobalt ion binding"/>
    <property type="evidence" value="ECO:0007669"/>
    <property type="project" value="InterPro"/>
</dbReference>
<keyword evidence="4" id="KW-0479">Metal-binding</keyword>
<dbReference type="Pfam" id="PF01979">
    <property type="entry name" value="Amidohydro_1"/>
    <property type="match status" value="1"/>
</dbReference>
<dbReference type="GO" id="GO:0005737">
    <property type="term" value="C:cytoplasm"/>
    <property type="evidence" value="ECO:0007669"/>
    <property type="project" value="TreeGrafter"/>
</dbReference>
<name>A0AAE3P1V8_9BACT</name>
<evidence type="ECO:0000256" key="1">
    <source>
        <dbReference type="ARBA" id="ARBA00001947"/>
    </source>
</evidence>
<comment type="caution">
    <text evidence="8">The sequence shown here is derived from an EMBL/GenBank/DDBJ whole genome shotgun (WGS) entry which is preliminary data.</text>
</comment>
<keyword evidence="5 8" id="KW-0378">Hydrolase</keyword>
<protein>
    <submittedName>
        <fullName evidence="8">Allantoinase AllB</fullName>
        <ecNumber evidence="8">3.5.2.5</ecNumber>
    </submittedName>
</protein>
<accession>A0AAE3P1V8</accession>
<evidence type="ECO:0000256" key="3">
    <source>
        <dbReference type="ARBA" id="ARBA00011881"/>
    </source>
</evidence>
<organism evidence="8 9">
    <name type="scientific">Stygiobacter electus</name>
    <dbReference type="NCBI Taxonomy" id="3032292"/>
    <lineage>
        <taxon>Bacteria</taxon>
        <taxon>Pseudomonadati</taxon>
        <taxon>Ignavibacteriota</taxon>
        <taxon>Ignavibacteria</taxon>
        <taxon>Ignavibacteriales</taxon>
        <taxon>Melioribacteraceae</taxon>
        <taxon>Stygiobacter</taxon>
    </lineage>
</organism>
<dbReference type="RefSeq" id="WP_321536570.1">
    <property type="nucleotide sequence ID" value="NZ_JARGDL010000018.1"/>
</dbReference>
<dbReference type="Gene3D" id="2.30.40.10">
    <property type="entry name" value="Urease, subunit C, domain 1"/>
    <property type="match status" value="1"/>
</dbReference>
<dbReference type="EMBL" id="JARGDL010000018">
    <property type="protein sequence ID" value="MDF1612799.1"/>
    <property type="molecule type" value="Genomic_DNA"/>
</dbReference>
<sequence>MKSLIQKLELSKVKGLKKIENVFTSVKNNELKLVNIYFDSSIKKIEPVTNKIFDWSEINTKAKRNKIAKQFSIKNDEQLFLAIPGGIDSHVHFDTPGFEFREDFIHASKDSIAGGTTTIIDMPCTSIPPVTTLKNFNIKLNAIKNKGKVNRYFWGGISGNDFNIKEVEKNIFDLANAGVVGFKVYVISGMESFSDLTYEQIKTVAKIVAKTKKILAVHAEDKNLVLSRELEFKRQNKNDWKHYCKSRDVNAEVVAVEKMIEISRETNCKIHIVHLSSKKALDKIKKAQQDGIKISTETCPHYLFFTQKDFENEKIRNYLKTAPPVKNEIDKKALWNGLKNGSINFVTTDHAGCNPIKEKSSKNFWQVYGGIPGVQHRVSFLFSEGFLKKKISLQKTIELLSTNVAEFFKLQKKGKLETYYDADFVLIDLWNKEKINANEMYSKGKYTPFEGHTFNCVVKKTYVGGKLIYQRS</sequence>
<dbReference type="PANTHER" id="PTHR43668">
    <property type="entry name" value="ALLANTOINASE"/>
    <property type="match status" value="1"/>
</dbReference>
<dbReference type="SUPFAM" id="SSF51338">
    <property type="entry name" value="Composite domain of metallo-dependent hydrolases"/>
    <property type="match status" value="1"/>
</dbReference>
<dbReference type="NCBIfam" id="TIGR00857">
    <property type="entry name" value="pyrC_multi"/>
    <property type="match status" value="1"/>
</dbReference>
<evidence type="ECO:0000313" key="8">
    <source>
        <dbReference type="EMBL" id="MDF1612799.1"/>
    </source>
</evidence>
<dbReference type="InterPro" id="IPR050138">
    <property type="entry name" value="DHOase/Allantoinase_Hydrolase"/>
</dbReference>
<evidence type="ECO:0000313" key="9">
    <source>
        <dbReference type="Proteomes" id="UP001221302"/>
    </source>
</evidence>
<evidence type="ECO:0000256" key="4">
    <source>
        <dbReference type="ARBA" id="ARBA00022723"/>
    </source>
</evidence>
<dbReference type="FunFam" id="3.20.20.140:FF:000174">
    <property type="entry name" value="Dihydropyrimidinase-related protein 2"/>
    <property type="match status" value="1"/>
</dbReference>
<gene>
    <name evidence="8" type="primary">allB</name>
    <name evidence="8" type="ORF">P0M35_11605</name>
</gene>